<dbReference type="EMBL" id="JAHRIQ010034769">
    <property type="protein sequence ID" value="MEQ2231433.1"/>
    <property type="molecule type" value="Genomic_DNA"/>
</dbReference>
<name>A0ABV0THW1_9TELE</name>
<keyword evidence="2" id="KW-1185">Reference proteome</keyword>
<protein>
    <submittedName>
        <fullName evidence="1">Uncharacterized protein</fullName>
    </submittedName>
</protein>
<sequence length="66" mass="7130">MKPTEMVGVGGSAGPQGRVVKVETRSPAVGEDDYRKTAQLDSMKPVEDELEHWLSDIAGTVCEDLL</sequence>
<gene>
    <name evidence="1" type="ORF">ILYODFUR_000355</name>
</gene>
<organism evidence="1 2">
    <name type="scientific">Ilyodon furcidens</name>
    <name type="common">goldbreast splitfin</name>
    <dbReference type="NCBI Taxonomy" id="33524"/>
    <lineage>
        <taxon>Eukaryota</taxon>
        <taxon>Metazoa</taxon>
        <taxon>Chordata</taxon>
        <taxon>Craniata</taxon>
        <taxon>Vertebrata</taxon>
        <taxon>Euteleostomi</taxon>
        <taxon>Actinopterygii</taxon>
        <taxon>Neopterygii</taxon>
        <taxon>Teleostei</taxon>
        <taxon>Neoteleostei</taxon>
        <taxon>Acanthomorphata</taxon>
        <taxon>Ovalentaria</taxon>
        <taxon>Atherinomorphae</taxon>
        <taxon>Cyprinodontiformes</taxon>
        <taxon>Goodeidae</taxon>
        <taxon>Ilyodon</taxon>
    </lineage>
</organism>
<evidence type="ECO:0000313" key="1">
    <source>
        <dbReference type="EMBL" id="MEQ2231433.1"/>
    </source>
</evidence>
<comment type="caution">
    <text evidence="1">The sequence shown here is derived from an EMBL/GenBank/DDBJ whole genome shotgun (WGS) entry which is preliminary data.</text>
</comment>
<reference evidence="1 2" key="1">
    <citation type="submission" date="2021-06" db="EMBL/GenBank/DDBJ databases">
        <authorList>
            <person name="Palmer J.M."/>
        </authorList>
    </citation>
    <scope>NUCLEOTIDE SEQUENCE [LARGE SCALE GENOMIC DNA]</scope>
    <source>
        <strain evidence="2">if_2019</strain>
        <tissue evidence="1">Muscle</tissue>
    </source>
</reference>
<dbReference type="Proteomes" id="UP001482620">
    <property type="component" value="Unassembled WGS sequence"/>
</dbReference>
<proteinExistence type="predicted"/>
<accession>A0ABV0THW1</accession>
<evidence type="ECO:0000313" key="2">
    <source>
        <dbReference type="Proteomes" id="UP001482620"/>
    </source>
</evidence>